<dbReference type="EMBL" id="CAXHTB010000016">
    <property type="protein sequence ID" value="CAL0322024.1"/>
    <property type="molecule type" value="Genomic_DNA"/>
</dbReference>
<dbReference type="InterPro" id="IPR036047">
    <property type="entry name" value="F-box-like_dom_sf"/>
</dbReference>
<dbReference type="InterPro" id="IPR015915">
    <property type="entry name" value="Kelch-typ_b-propeller"/>
</dbReference>
<evidence type="ECO:0000313" key="2">
    <source>
        <dbReference type="EMBL" id="CAL0322024.1"/>
    </source>
</evidence>
<dbReference type="InterPro" id="IPR044595">
    <property type="entry name" value="KMD1-4"/>
</dbReference>
<dbReference type="Pfam" id="PF00646">
    <property type="entry name" value="F-box"/>
    <property type="match status" value="1"/>
</dbReference>
<gene>
    <name evidence="2" type="ORF">LLUT_LOCUS23084</name>
</gene>
<evidence type="ECO:0000313" key="3">
    <source>
        <dbReference type="Proteomes" id="UP001497480"/>
    </source>
</evidence>
<keyword evidence="3" id="KW-1185">Reference proteome</keyword>
<dbReference type="Gene3D" id="2.120.10.80">
    <property type="entry name" value="Kelch-type beta propeller"/>
    <property type="match status" value="1"/>
</dbReference>
<dbReference type="Proteomes" id="UP001497480">
    <property type="component" value="Unassembled WGS sequence"/>
</dbReference>
<dbReference type="InterPro" id="IPR006652">
    <property type="entry name" value="Kelch_1"/>
</dbReference>
<dbReference type="InterPro" id="IPR001810">
    <property type="entry name" value="F-box_dom"/>
</dbReference>
<name>A0AAV1XK39_LUPLU</name>
<dbReference type="Pfam" id="PF01344">
    <property type="entry name" value="Kelch_1"/>
    <property type="match status" value="2"/>
</dbReference>
<dbReference type="SUPFAM" id="SSF81383">
    <property type="entry name" value="F-box domain"/>
    <property type="match status" value="1"/>
</dbReference>
<dbReference type="AlphaFoldDB" id="A0AAV1XK39"/>
<evidence type="ECO:0000259" key="1">
    <source>
        <dbReference type="PROSITE" id="PS50181"/>
    </source>
</evidence>
<feature type="domain" description="F-box" evidence="1">
    <location>
        <begin position="1"/>
        <end position="47"/>
    </location>
</feature>
<protein>
    <recommendedName>
        <fullName evidence="1">F-box domain-containing protein</fullName>
    </recommendedName>
</protein>
<dbReference type="SMART" id="SM00612">
    <property type="entry name" value="Kelch"/>
    <property type="match status" value="2"/>
</dbReference>
<dbReference type="PANTHER" id="PTHR46407:SF3">
    <property type="entry name" value="OS02G0208700 PROTEIN"/>
    <property type="match status" value="1"/>
</dbReference>
<reference evidence="2 3" key="1">
    <citation type="submission" date="2024-03" db="EMBL/GenBank/DDBJ databases">
        <authorList>
            <person name="Martinez-Hernandez J."/>
        </authorList>
    </citation>
    <scope>NUCLEOTIDE SEQUENCE [LARGE SCALE GENOMIC DNA]</scope>
</reference>
<sequence>MELISGLPEDVARDCLNRVSYQQFAAVASVCKKWKTEIQSPEFRRRRRAIGKTQKIVVTVQSRIEPDKCGSGLLVKSTMNPVYRLSVLEPETGIWSELPVPPGFDGGLPVFCQLVGVGYDVVVMGGWDPDSWKPSNSVLIYNFMSGTWRCGTDIPGGARTFFACASDSDRTVYVAGGHDEEKNALKSAYAYDVPSDVWIPMPDMAIERDECKAILYHNDNGSDNSLCIIGGYCTEMQGQFERSAEVFDFATWKWGPMTDEFLDDAMCPRTCVNSGGDGEKRLYMCKGSDVVALMGSTWQTVGKVPSEIRNVACVGAWEGAVLLIGSSGMGNPYMGFVLDVKSGAWTKVLSPDSYTGHVQSGCFLEI</sequence>
<dbReference type="PROSITE" id="PS50181">
    <property type="entry name" value="FBOX"/>
    <property type="match status" value="1"/>
</dbReference>
<dbReference type="CDD" id="cd22152">
    <property type="entry name" value="F-box_AtAFR-like"/>
    <property type="match status" value="1"/>
</dbReference>
<dbReference type="SUPFAM" id="SSF117281">
    <property type="entry name" value="Kelch motif"/>
    <property type="match status" value="1"/>
</dbReference>
<dbReference type="GO" id="GO:2000762">
    <property type="term" value="P:regulation of phenylpropanoid metabolic process"/>
    <property type="evidence" value="ECO:0007669"/>
    <property type="project" value="InterPro"/>
</dbReference>
<dbReference type="SMART" id="SM00256">
    <property type="entry name" value="FBOX"/>
    <property type="match status" value="1"/>
</dbReference>
<dbReference type="GO" id="GO:0080037">
    <property type="term" value="P:negative regulation of cytokinin-activated signaling pathway"/>
    <property type="evidence" value="ECO:0007669"/>
    <property type="project" value="InterPro"/>
</dbReference>
<proteinExistence type="predicted"/>
<accession>A0AAV1XK39</accession>
<organism evidence="2 3">
    <name type="scientific">Lupinus luteus</name>
    <name type="common">European yellow lupine</name>
    <dbReference type="NCBI Taxonomy" id="3873"/>
    <lineage>
        <taxon>Eukaryota</taxon>
        <taxon>Viridiplantae</taxon>
        <taxon>Streptophyta</taxon>
        <taxon>Embryophyta</taxon>
        <taxon>Tracheophyta</taxon>
        <taxon>Spermatophyta</taxon>
        <taxon>Magnoliopsida</taxon>
        <taxon>eudicotyledons</taxon>
        <taxon>Gunneridae</taxon>
        <taxon>Pentapetalae</taxon>
        <taxon>rosids</taxon>
        <taxon>fabids</taxon>
        <taxon>Fabales</taxon>
        <taxon>Fabaceae</taxon>
        <taxon>Papilionoideae</taxon>
        <taxon>50 kb inversion clade</taxon>
        <taxon>genistoids sensu lato</taxon>
        <taxon>core genistoids</taxon>
        <taxon>Genisteae</taxon>
        <taxon>Lupinus</taxon>
    </lineage>
</organism>
<dbReference type="PANTHER" id="PTHR46407">
    <property type="entry name" value="OS02G0208700 PROTEIN"/>
    <property type="match status" value="1"/>
</dbReference>
<comment type="caution">
    <text evidence="2">The sequence shown here is derived from an EMBL/GenBank/DDBJ whole genome shotgun (WGS) entry which is preliminary data.</text>
</comment>